<gene>
    <name evidence="2" type="ORF">G6F50_016515</name>
</gene>
<dbReference type="GO" id="GO:0005524">
    <property type="term" value="F:ATP binding"/>
    <property type="evidence" value="ECO:0007669"/>
    <property type="project" value="InterPro"/>
</dbReference>
<organism evidence="2 3">
    <name type="scientific">Rhizopus delemar</name>
    <dbReference type="NCBI Taxonomy" id="936053"/>
    <lineage>
        <taxon>Eukaryota</taxon>
        <taxon>Fungi</taxon>
        <taxon>Fungi incertae sedis</taxon>
        <taxon>Mucoromycota</taxon>
        <taxon>Mucoromycotina</taxon>
        <taxon>Mucoromycetes</taxon>
        <taxon>Mucorales</taxon>
        <taxon>Mucorineae</taxon>
        <taxon>Rhizopodaceae</taxon>
        <taxon>Rhizopus</taxon>
    </lineage>
</organism>
<keyword evidence="3" id="KW-1185">Reference proteome</keyword>
<dbReference type="SUPFAM" id="SSF52540">
    <property type="entry name" value="P-loop containing nucleoside triphosphate hydrolases"/>
    <property type="match status" value="1"/>
</dbReference>
<protein>
    <recommendedName>
        <fullName evidence="1">ABC transporter domain-containing protein</fullName>
    </recommendedName>
</protein>
<dbReference type="GO" id="GO:0016887">
    <property type="term" value="F:ATP hydrolysis activity"/>
    <property type="evidence" value="ECO:0007669"/>
    <property type="project" value="InterPro"/>
</dbReference>
<dbReference type="GO" id="GO:0034040">
    <property type="term" value="F:ATPase-coupled lipid transmembrane transporter activity"/>
    <property type="evidence" value="ECO:0007669"/>
    <property type="project" value="TreeGrafter"/>
</dbReference>
<dbReference type="Gene3D" id="3.40.50.300">
    <property type="entry name" value="P-loop containing nucleotide triphosphate hydrolases"/>
    <property type="match status" value="1"/>
</dbReference>
<dbReference type="InterPro" id="IPR039421">
    <property type="entry name" value="Type_1_exporter"/>
</dbReference>
<evidence type="ECO:0000313" key="3">
    <source>
        <dbReference type="Proteomes" id="UP000740926"/>
    </source>
</evidence>
<dbReference type="EMBL" id="JAANIU010010502">
    <property type="protein sequence ID" value="KAG1531780.1"/>
    <property type="molecule type" value="Genomic_DNA"/>
</dbReference>
<evidence type="ECO:0000313" key="2">
    <source>
        <dbReference type="EMBL" id="KAG1531780.1"/>
    </source>
</evidence>
<dbReference type="Pfam" id="PF00005">
    <property type="entry name" value="ABC_tran"/>
    <property type="match status" value="1"/>
</dbReference>
<accession>A0A9P6XT14</accession>
<reference evidence="2 3" key="1">
    <citation type="journal article" date="2020" name="Microb. Genom.">
        <title>Genetic diversity of clinical and environmental Mucorales isolates obtained from an investigation of mucormycosis cases among solid organ transplant recipients.</title>
        <authorList>
            <person name="Nguyen M.H."/>
            <person name="Kaul D."/>
            <person name="Muto C."/>
            <person name="Cheng S.J."/>
            <person name="Richter R.A."/>
            <person name="Bruno V.M."/>
            <person name="Liu G."/>
            <person name="Beyhan S."/>
            <person name="Sundermann A.J."/>
            <person name="Mounaud S."/>
            <person name="Pasculle A.W."/>
            <person name="Nierman W.C."/>
            <person name="Driscoll E."/>
            <person name="Cumbie R."/>
            <person name="Clancy C.J."/>
            <person name="Dupont C.L."/>
        </authorList>
    </citation>
    <scope>NUCLEOTIDE SEQUENCE [LARGE SCALE GENOMIC DNA]</scope>
    <source>
        <strain evidence="2 3">GL24</strain>
    </source>
</reference>
<feature type="domain" description="ABC transporter" evidence="1">
    <location>
        <begin position="28"/>
        <end position="133"/>
    </location>
</feature>
<name>A0A9P6XT14_9FUNG</name>
<dbReference type="Proteomes" id="UP000740926">
    <property type="component" value="Unassembled WGS sequence"/>
</dbReference>
<dbReference type="PANTHER" id="PTHR24221:SF654">
    <property type="entry name" value="ATP-BINDING CASSETTE SUB-FAMILY B MEMBER 6"/>
    <property type="match status" value="1"/>
</dbReference>
<evidence type="ECO:0000259" key="1">
    <source>
        <dbReference type="Pfam" id="PF00005"/>
    </source>
</evidence>
<dbReference type="PANTHER" id="PTHR24221">
    <property type="entry name" value="ATP-BINDING CASSETTE SUB-FAMILY B"/>
    <property type="match status" value="1"/>
</dbReference>
<dbReference type="AlphaFoldDB" id="A0A9P6XT14"/>
<comment type="caution">
    <text evidence="2">The sequence shown here is derived from an EMBL/GenBank/DDBJ whole genome shotgun (WGS) entry which is preliminary data.</text>
</comment>
<proteinExistence type="predicted"/>
<dbReference type="InterPro" id="IPR003439">
    <property type="entry name" value="ABC_transporter-like_ATP-bd"/>
</dbReference>
<dbReference type="InterPro" id="IPR027417">
    <property type="entry name" value="P-loop_NTPase"/>
</dbReference>
<sequence length="143" mass="15383">MSLPTSPSPSPTARWRRPWPRTAYEDTLKDLSFKAPAGATVAVVGASGAGKSTVASLLLRFWDPRTGGVKRDGVDVRQLQLDGLRERVALVTQDTYLFNDTLEGNIRLARPEATPDELARALDQAALTDFAASASAFRSLAPS</sequence>